<feature type="region of interest" description="Disordered" evidence="10">
    <location>
        <begin position="570"/>
        <end position="634"/>
    </location>
</feature>
<feature type="compositionally biased region" description="Pro residues" evidence="10">
    <location>
        <begin position="332"/>
        <end position="353"/>
    </location>
</feature>
<dbReference type="GO" id="GO:0015074">
    <property type="term" value="P:DNA integration"/>
    <property type="evidence" value="ECO:0007669"/>
    <property type="project" value="UniProtKB-KW"/>
</dbReference>
<dbReference type="GO" id="GO:0003723">
    <property type="term" value="F:RNA binding"/>
    <property type="evidence" value="ECO:0007669"/>
    <property type="project" value="UniProtKB-KW"/>
</dbReference>
<feature type="region of interest" description="Disordered" evidence="10">
    <location>
        <begin position="292"/>
        <end position="388"/>
    </location>
</feature>
<evidence type="ECO:0000256" key="5">
    <source>
        <dbReference type="ARBA" id="ARBA00022759"/>
    </source>
</evidence>
<dbReference type="Pfam" id="PF00078">
    <property type="entry name" value="RVT_1"/>
    <property type="match status" value="1"/>
</dbReference>
<evidence type="ECO:0000256" key="7">
    <source>
        <dbReference type="ARBA" id="ARBA00022884"/>
    </source>
</evidence>
<protein>
    <recommendedName>
        <fullName evidence="11">Reverse transcriptase domain-containing protein</fullName>
    </recommendedName>
</protein>
<dbReference type="Gene3D" id="3.10.10.10">
    <property type="entry name" value="HIV Type 1 Reverse Transcriptase, subunit A, domain 1"/>
    <property type="match status" value="1"/>
</dbReference>
<keyword evidence="4" id="KW-0645">Protease</keyword>
<evidence type="ECO:0000256" key="6">
    <source>
        <dbReference type="ARBA" id="ARBA00022842"/>
    </source>
</evidence>
<feature type="compositionally biased region" description="Basic residues" evidence="10">
    <location>
        <begin position="691"/>
        <end position="701"/>
    </location>
</feature>
<feature type="domain" description="Reverse transcriptase" evidence="11">
    <location>
        <begin position="976"/>
        <end position="1161"/>
    </location>
</feature>
<dbReference type="InterPro" id="IPR001969">
    <property type="entry name" value="Aspartic_peptidase_AS"/>
</dbReference>
<feature type="compositionally biased region" description="Polar residues" evidence="10">
    <location>
        <begin position="1697"/>
        <end position="1711"/>
    </location>
</feature>
<keyword evidence="7" id="KW-0694">RNA-binding</keyword>
<dbReference type="InterPro" id="IPR041588">
    <property type="entry name" value="Integrase_H2C2"/>
</dbReference>
<evidence type="ECO:0000256" key="8">
    <source>
        <dbReference type="ARBA" id="ARBA00022908"/>
    </source>
</evidence>
<gene>
    <name evidence="12" type="ORF">A4X03_0g6673</name>
</gene>
<organism evidence="12 13">
    <name type="scientific">Tilletia caries</name>
    <name type="common">wheat bunt fungus</name>
    <dbReference type="NCBI Taxonomy" id="13290"/>
    <lineage>
        <taxon>Eukaryota</taxon>
        <taxon>Fungi</taxon>
        <taxon>Dikarya</taxon>
        <taxon>Basidiomycota</taxon>
        <taxon>Ustilaginomycotina</taxon>
        <taxon>Exobasidiomycetes</taxon>
        <taxon>Tilletiales</taxon>
        <taxon>Tilletiaceae</taxon>
        <taxon>Tilletia</taxon>
    </lineage>
</organism>
<keyword evidence="6" id="KW-0460">Magnesium</keyword>
<dbReference type="InterPro" id="IPR000477">
    <property type="entry name" value="RT_dom"/>
</dbReference>
<feature type="compositionally biased region" description="Gly residues" evidence="10">
    <location>
        <begin position="1500"/>
        <end position="1512"/>
    </location>
</feature>
<feature type="compositionally biased region" description="Gly residues" evidence="10">
    <location>
        <begin position="296"/>
        <end position="331"/>
    </location>
</feature>
<feature type="region of interest" description="Disordered" evidence="10">
    <location>
        <begin position="655"/>
        <end position="713"/>
    </location>
</feature>
<dbReference type="InterPro" id="IPR050951">
    <property type="entry name" value="Retrovirus_Pol_polyprotein"/>
</dbReference>
<dbReference type="Gene3D" id="2.40.70.10">
    <property type="entry name" value="Acid Proteases"/>
    <property type="match status" value="1"/>
</dbReference>
<keyword evidence="1" id="KW-0808">Transferase</keyword>
<feature type="region of interest" description="Disordered" evidence="10">
    <location>
        <begin position="208"/>
        <end position="242"/>
    </location>
</feature>
<feature type="compositionally biased region" description="Acidic residues" evidence="10">
    <location>
        <begin position="667"/>
        <end position="679"/>
    </location>
</feature>
<sequence>MATATQMAGSPAHEREAFSGERSFDQPSQAEQSQGLPATPITTDRPSTSANPHDETPERPLTEEEKLEKAIRLEDRYGLMHGSETQGVGLDARLKRAEKFMADQRVYTLLRRERWQTIKGKAREPRIGQPLWQGLPEAAWSDTSSSLETTSTSRARIDRLERGMSRIDQLEQGMSRVLELLERMHGGAQAGTGSRSTTSTDRTVLATPSAVTAASSPDTVPTAAAPRPSVTFAPSTPPIQTARPSIRHPIEAISMFGPPQQTSTPRGGLVPSVGAPASEAEYDRRLEAQGEYRPAGGIGGGGGGQPSGPGGGGPDSPGGFGPGGGGFGSPGGGPPGPPPGRPSTAPGGPPGSPGPTGAGYPLQDRRPPRDDKPRIPRQSELGDFNPRDKRPLAFWAHMEHFRSNGLYEDRAILGVLHSCMRGEAKDWFDSLFPRPTTWQEWRTAFFQKWTEDPSSASLKMLGRTFKPKREALSTYLYDKYWLIGMESVARLLIYSSPNVDIAERDVMPLLNQRSVSELVGLVHNGLPSVWQTRLYEPMETATSWNDYLLKMTKRESYIRAELNVWVRSTQNDDDSDTDTGTGRTTWRRGEGGRFRKRGAATKRASKTKARASAVASGSRSNPAPLTKEEHEKTKAYVRRVEKAYPRINRLFSSVLKDESSSGSSSDGNEEDSFTDDATSDDSTSEHDVRRVRSVKVIRRTSTRPSGREPGTLHRNTTTFKLCVRVEGQDRYELLLDSGSEISLISTRALKSVAPDVERLPAQQIELHGFDDGDRQMTKSVVVLPVTFAGRDGEEKTEWCEFHEVDRCADGWLLGVDNMVEVGVVCDPTTWTATFRRAPAMTAELIRSKDKDRAKQTSSTTLTAETADGTSPIDLSGLSQEESTTFRELEIEYPHGSEAIQVAVSSSLDDSQQEALLAVLQSQQVWPTKERPLGLYEQELFDIELKDGQDGWKHSEPPRRTSPAQKTAIEEALREHDELNLSEPGTSPHSSGVVLVPQRDKLRFCVDYRPLNNVTKDVSYFSPKTDEIYGLLTSAVFLTIVDCNKGYHQFACTERTRQLTAFITMFGTRLWNRMPFGPKSAPAFFQRVIDNILAAFRFICAIAYLDDILVFSPTYEQHLVDVRSVLTALGDAGITIAPKKCAFAFTSLKLLGYRAHALGIMVDEERTRAVREFPVPTTAKEALRFYAMASWYRKFVENFATRAKPINEAIHSEPFRWTGKQQQAFDDLKRALTTTPILRRPDYARPFILDVDASAVGFGAALIQLQEDGKEHPIVYVSRQTKSPETRYGATNLELQCVVWAVSKLAHYIDGSHLTVRSDHQALKYLWDLKSEAPTGRLQRLALALAPLRDKIKVEYRKGSFNNVADALSRSPLPEQSPEQQIKYLTIKRGTLGGDLLADNGGGTTDTVADLGSLVGKDRSTDIVVDLGSSVGKHRSAFDSGGTGTSGGDQLTGNSGGTAGTVVDSGSLVGEQRRDKKHKTDIVEDKGPKVGDQQSDIQDGKGTGGTDGIGGRWSKGESNVGGSDKDKGRRRSPRLQRQVQVAVAVRQVDEGSHPRFFVEDDLLFERSGPELDQIRICVPEDKIQTIIDEFHKSPRAGHPSVKRTTEAIKNVFTFPDLNSRVLEAVAKCYECQTNKARHHKEYGQLIPIYSPPKVFDTLGIDFVTGLIPAGDQRFDAITVVSDKFSKFATFTPARRLIQQRTRWNDSSRTSTRGPASPGASSAIATYDSPPSFGGR</sequence>
<dbReference type="EMBL" id="LWDD02001345">
    <property type="protein sequence ID" value="KAE8249042.1"/>
    <property type="molecule type" value="Genomic_DNA"/>
</dbReference>
<dbReference type="Pfam" id="PF17919">
    <property type="entry name" value="RT_RNaseH_2"/>
    <property type="match status" value="1"/>
</dbReference>
<feature type="compositionally biased region" description="Low complexity" evidence="10">
    <location>
        <begin position="610"/>
        <end position="620"/>
    </location>
</feature>
<keyword evidence="4" id="KW-0064">Aspartyl protease</keyword>
<feature type="compositionally biased region" description="Low complexity" evidence="10">
    <location>
        <begin position="208"/>
        <end position="220"/>
    </location>
</feature>
<dbReference type="InterPro" id="IPR043502">
    <property type="entry name" value="DNA/RNA_pol_sf"/>
</dbReference>
<feature type="compositionally biased region" description="Basic residues" evidence="10">
    <location>
        <begin position="594"/>
        <end position="609"/>
    </location>
</feature>
<evidence type="ECO:0000313" key="12">
    <source>
        <dbReference type="EMBL" id="KAE8249042.1"/>
    </source>
</evidence>
<feature type="compositionally biased region" description="Polar residues" evidence="10">
    <location>
        <begin position="232"/>
        <end position="242"/>
    </location>
</feature>
<dbReference type="InterPro" id="IPR041577">
    <property type="entry name" value="RT_RNaseH_2"/>
</dbReference>
<evidence type="ECO:0000256" key="1">
    <source>
        <dbReference type="ARBA" id="ARBA00022679"/>
    </source>
</evidence>
<feature type="region of interest" description="Disordered" evidence="10">
    <location>
        <begin position="1697"/>
        <end position="1734"/>
    </location>
</feature>
<evidence type="ECO:0000256" key="9">
    <source>
        <dbReference type="ARBA" id="ARBA00023268"/>
    </source>
</evidence>
<dbReference type="GO" id="GO:0006508">
    <property type="term" value="P:proteolysis"/>
    <property type="evidence" value="ECO:0007669"/>
    <property type="project" value="InterPro"/>
</dbReference>
<accession>A0A8T8SVN4</accession>
<keyword evidence="3" id="KW-0540">Nuclease</keyword>
<feature type="compositionally biased region" description="Basic and acidic residues" evidence="10">
    <location>
        <begin position="12"/>
        <end position="24"/>
    </location>
</feature>
<evidence type="ECO:0000256" key="3">
    <source>
        <dbReference type="ARBA" id="ARBA00022722"/>
    </source>
</evidence>
<reference evidence="12" key="2">
    <citation type="journal article" date="2019" name="IMA Fungus">
        <title>Genome sequencing and comparison of five Tilletia species to identify candidate genes for the detection of regulated species infecting wheat.</title>
        <authorList>
            <person name="Nguyen H.D.T."/>
            <person name="Sultana T."/>
            <person name="Kesanakurti P."/>
            <person name="Hambleton S."/>
        </authorList>
    </citation>
    <scope>NUCLEOTIDE SEQUENCE</scope>
    <source>
        <strain evidence="12">DAOMC 238032</strain>
    </source>
</reference>
<reference evidence="12" key="1">
    <citation type="submission" date="2016-04" db="EMBL/GenBank/DDBJ databases">
        <authorList>
            <person name="Nguyen H.D."/>
            <person name="Kesanakurti P."/>
            <person name="Cullis J."/>
            <person name="Levesque C.A."/>
            <person name="Hambleton S."/>
        </authorList>
    </citation>
    <scope>NUCLEOTIDE SEQUENCE</scope>
    <source>
        <strain evidence="12">DAOMC 238032</strain>
    </source>
</reference>
<dbReference type="CDD" id="cd01647">
    <property type="entry name" value="RT_LTR"/>
    <property type="match status" value="1"/>
</dbReference>
<evidence type="ECO:0000259" key="11">
    <source>
        <dbReference type="PROSITE" id="PS50878"/>
    </source>
</evidence>
<keyword evidence="5" id="KW-0378">Hydrolase</keyword>
<comment type="caution">
    <text evidence="12">The sequence shown here is derived from an EMBL/GenBank/DDBJ whole genome shotgun (WGS) entry which is preliminary data.</text>
</comment>
<dbReference type="PROSITE" id="PS00141">
    <property type="entry name" value="ASP_PROTEASE"/>
    <property type="match status" value="1"/>
</dbReference>
<evidence type="ECO:0000256" key="2">
    <source>
        <dbReference type="ARBA" id="ARBA00022695"/>
    </source>
</evidence>
<keyword evidence="8" id="KW-0229">DNA integration</keyword>
<dbReference type="Proteomes" id="UP000077671">
    <property type="component" value="Unassembled WGS sequence"/>
</dbReference>
<dbReference type="FunFam" id="3.30.70.270:FF:000020">
    <property type="entry name" value="Transposon Tf2-6 polyprotein-like Protein"/>
    <property type="match status" value="1"/>
</dbReference>
<dbReference type="PANTHER" id="PTHR37984:SF5">
    <property type="entry name" value="PROTEIN NYNRIN-LIKE"/>
    <property type="match status" value="1"/>
</dbReference>
<dbReference type="PROSITE" id="PS50878">
    <property type="entry name" value="RT_POL"/>
    <property type="match status" value="1"/>
</dbReference>
<evidence type="ECO:0000313" key="13">
    <source>
        <dbReference type="Proteomes" id="UP000077671"/>
    </source>
</evidence>
<keyword evidence="9" id="KW-0511">Multifunctional enzyme</keyword>
<feature type="region of interest" description="Disordered" evidence="10">
    <location>
        <begin position="847"/>
        <end position="880"/>
    </location>
</feature>
<dbReference type="Gene3D" id="3.30.70.270">
    <property type="match status" value="2"/>
</dbReference>
<dbReference type="Pfam" id="PF17921">
    <property type="entry name" value="Integrase_H2C2"/>
    <property type="match status" value="1"/>
</dbReference>
<name>A0A8T8SVN4_9BASI</name>
<proteinExistence type="predicted"/>
<feature type="region of interest" description="Disordered" evidence="10">
    <location>
        <begin position="1431"/>
        <end position="1537"/>
    </location>
</feature>
<dbReference type="InterPro" id="IPR043128">
    <property type="entry name" value="Rev_trsase/Diguanyl_cyclase"/>
</dbReference>
<feature type="region of interest" description="Disordered" evidence="10">
    <location>
        <begin position="255"/>
        <end position="274"/>
    </location>
</feature>
<dbReference type="Gene3D" id="3.10.20.370">
    <property type="match status" value="1"/>
</dbReference>
<dbReference type="GO" id="GO:0004190">
    <property type="term" value="F:aspartic-type endopeptidase activity"/>
    <property type="evidence" value="ECO:0007669"/>
    <property type="project" value="UniProtKB-KW"/>
</dbReference>
<feature type="compositionally biased region" description="Polar residues" evidence="10">
    <location>
        <begin position="25"/>
        <end position="51"/>
    </location>
</feature>
<dbReference type="SUPFAM" id="SSF56672">
    <property type="entry name" value="DNA/RNA polymerases"/>
    <property type="match status" value="1"/>
</dbReference>
<evidence type="ECO:0000256" key="10">
    <source>
        <dbReference type="SAM" id="MobiDB-lite"/>
    </source>
</evidence>
<feature type="compositionally biased region" description="Low complexity" evidence="10">
    <location>
        <begin position="1712"/>
        <end position="1721"/>
    </location>
</feature>
<feature type="compositionally biased region" description="Basic and acidic residues" evidence="10">
    <location>
        <begin position="363"/>
        <end position="374"/>
    </location>
</feature>
<keyword evidence="5" id="KW-0255">Endonuclease</keyword>
<evidence type="ECO:0000256" key="4">
    <source>
        <dbReference type="ARBA" id="ARBA00022750"/>
    </source>
</evidence>
<dbReference type="CDD" id="cd09274">
    <property type="entry name" value="RNase_HI_RT_Ty3"/>
    <property type="match status" value="1"/>
</dbReference>
<feature type="compositionally biased region" description="Basic and acidic residues" evidence="10">
    <location>
        <begin position="1470"/>
        <end position="1488"/>
    </location>
</feature>
<dbReference type="FunFam" id="3.10.20.370:FF:000001">
    <property type="entry name" value="Retrovirus-related Pol polyprotein from transposon 17.6-like protein"/>
    <property type="match status" value="1"/>
</dbReference>
<feature type="region of interest" description="Disordered" evidence="10">
    <location>
        <begin position="1"/>
        <end position="65"/>
    </location>
</feature>
<dbReference type="InterPro" id="IPR021109">
    <property type="entry name" value="Peptidase_aspartic_dom_sf"/>
</dbReference>
<keyword evidence="2" id="KW-0548">Nucleotidyltransferase</keyword>
<dbReference type="GO" id="GO:0016779">
    <property type="term" value="F:nucleotidyltransferase activity"/>
    <property type="evidence" value="ECO:0007669"/>
    <property type="project" value="UniProtKB-KW"/>
</dbReference>
<feature type="compositionally biased region" description="Basic and acidic residues" evidence="10">
    <location>
        <begin position="52"/>
        <end position="65"/>
    </location>
</feature>
<dbReference type="Gene3D" id="1.10.340.70">
    <property type="match status" value="1"/>
</dbReference>
<dbReference type="GO" id="GO:0004519">
    <property type="term" value="F:endonuclease activity"/>
    <property type="evidence" value="ECO:0007669"/>
    <property type="project" value="UniProtKB-KW"/>
</dbReference>
<dbReference type="PANTHER" id="PTHR37984">
    <property type="entry name" value="PROTEIN CBG26694"/>
    <property type="match status" value="1"/>
</dbReference>